<dbReference type="PANTHER" id="PTHR42803:SF1">
    <property type="entry name" value="BROAD-SPECIFICITY LINEAR ACYL-COA DEHYDROGENASE FADE5"/>
    <property type="match status" value="1"/>
</dbReference>
<dbReference type="InterPro" id="IPR046373">
    <property type="entry name" value="Acyl-CoA_Oxase/DH_mid-dom_sf"/>
</dbReference>
<dbReference type="GO" id="GO:0016627">
    <property type="term" value="F:oxidoreductase activity, acting on the CH-CH group of donors"/>
    <property type="evidence" value="ECO:0007669"/>
    <property type="project" value="InterPro"/>
</dbReference>
<evidence type="ECO:0000259" key="11">
    <source>
        <dbReference type="Pfam" id="PF00441"/>
    </source>
</evidence>
<evidence type="ECO:0000256" key="8">
    <source>
        <dbReference type="ARBA" id="ARBA00066694"/>
    </source>
</evidence>
<dbReference type="InterPro" id="IPR025878">
    <property type="entry name" value="Acyl-CoA_dh-like_C_dom"/>
</dbReference>
<evidence type="ECO:0000256" key="4">
    <source>
        <dbReference type="ARBA" id="ARBA00022827"/>
    </source>
</evidence>
<dbReference type="InterPro" id="IPR036250">
    <property type="entry name" value="AcylCo_DH-like_C"/>
</dbReference>
<dbReference type="GO" id="GO:0050660">
    <property type="term" value="F:flavin adenine dinucleotide binding"/>
    <property type="evidence" value="ECO:0007669"/>
    <property type="project" value="InterPro"/>
</dbReference>
<comment type="cofactor">
    <cofactor evidence="1 10">
        <name>FAD</name>
        <dbReference type="ChEBI" id="CHEBI:57692"/>
    </cofactor>
</comment>
<dbReference type="Gene3D" id="2.40.110.10">
    <property type="entry name" value="Butyryl-CoA Dehydrogenase, subunit A, domain 2"/>
    <property type="match status" value="1"/>
</dbReference>
<organism evidence="15 16">
    <name type="scientific">Kangiella profundi</name>
    <dbReference type="NCBI Taxonomy" id="1561924"/>
    <lineage>
        <taxon>Bacteria</taxon>
        <taxon>Pseudomonadati</taxon>
        <taxon>Pseudomonadota</taxon>
        <taxon>Gammaproteobacteria</taxon>
        <taxon>Kangiellales</taxon>
        <taxon>Kangiellaceae</taxon>
        <taxon>Kangiella</taxon>
    </lineage>
</organism>
<dbReference type="RefSeq" id="WP_106646767.1">
    <property type="nucleotide sequence ID" value="NZ_BMGO01000001.1"/>
</dbReference>
<evidence type="ECO:0000256" key="7">
    <source>
        <dbReference type="ARBA" id="ARBA00058683"/>
    </source>
</evidence>
<dbReference type="SUPFAM" id="SSF56645">
    <property type="entry name" value="Acyl-CoA dehydrogenase NM domain-like"/>
    <property type="match status" value="1"/>
</dbReference>
<evidence type="ECO:0000256" key="1">
    <source>
        <dbReference type="ARBA" id="ARBA00001974"/>
    </source>
</evidence>
<dbReference type="Gene3D" id="1.10.540.10">
    <property type="entry name" value="Acyl-CoA dehydrogenase/oxidase, N-terminal domain"/>
    <property type="match status" value="1"/>
</dbReference>
<proteinExistence type="inferred from homology"/>
<dbReference type="Pfam" id="PF02771">
    <property type="entry name" value="Acyl-CoA_dh_N"/>
    <property type="match status" value="1"/>
</dbReference>
<dbReference type="KEGG" id="kpd:CW740_06540"/>
<evidence type="ECO:0000313" key="15">
    <source>
        <dbReference type="EMBL" id="AUD78923.1"/>
    </source>
</evidence>
<sequence length="565" mass="62490">MQYQAPVDDMMFLIKDVFNLEQRFKGIADFADFDSELYAAILEEAGKFSTNVLQPINRSGDEEGCQYDDGVVTTPKGFKEAYQAYVEGGWQSLTANPQYGGQGLPKALHVLVEEMFYATNTSFCLYGSLTAGAYHLLQAHADDATKDKYLPKLISGEWSGSMCLTEAHAGSDLGILKTKAEPQEDGSYKLSGSKIFITGGEHDMADNIIHLVLARLPDAPAGPKGISLFLVPKFMVNDDGSIGERNAIRCGSIEHKMGIKASSTCVMNMDNATGFIIDGPHQGLRCMFTMMNLERLSIGLQGIGLGEMSYQQAFDYANERLQGRAEGVEGTAPIIRHGDVQRMLKTMQCYTQAGRALAVWLGAWLDEAFHSTDDAVIAKAQNMAALLTPVAKAFFTDIGYEVCTIGQQVFGGHGYVREWGMEQHVRDARIAQIYEGTNGIQALDLIGRKIVANKGAFLSELLTDMRVDIEGFSDSAQKSLLIEQLNGLEDLSYKVVENFSDDHDKQQYIACDYLHFMALSLYAYLWLKMAEAGQDSKRESMEFYFKRLLPRAYGLKKSIENELGL</sequence>
<evidence type="ECO:0000256" key="3">
    <source>
        <dbReference type="ARBA" id="ARBA00022630"/>
    </source>
</evidence>
<dbReference type="OrthoDB" id="9764895at2"/>
<feature type="domain" description="Acetyl-CoA dehydrogenase-like C-terminal" evidence="14">
    <location>
        <begin position="480"/>
        <end position="561"/>
    </location>
</feature>
<dbReference type="AlphaFoldDB" id="A0A2K9AR76"/>
<name>A0A2K9AR76_9GAMM</name>
<dbReference type="InterPro" id="IPR009075">
    <property type="entry name" value="AcylCo_DH/oxidase_C"/>
</dbReference>
<comment type="similarity">
    <text evidence="2 10">Belongs to the acyl-CoA dehydrogenase family.</text>
</comment>
<dbReference type="InterPro" id="IPR037069">
    <property type="entry name" value="AcylCoA_DH/ox_N_sf"/>
</dbReference>
<dbReference type="Pfam" id="PF12806">
    <property type="entry name" value="Acyl-CoA_dh_C"/>
    <property type="match status" value="1"/>
</dbReference>
<evidence type="ECO:0000256" key="5">
    <source>
        <dbReference type="ARBA" id="ARBA00023002"/>
    </source>
</evidence>
<gene>
    <name evidence="15" type="ORF">CW740_06540</name>
</gene>
<dbReference type="InterPro" id="IPR052166">
    <property type="entry name" value="Diverse_Acyl-CoA_DH"/>
</dbReference>
<evidence type="ECO:0000259" key="13">
    <source>
        <dbReference type="Pfam" id="PF02771"/>
    </source>
</evidence>
<evidence type="ECO:0000256" key="10">
    <source>
        <dbReference type="RuleBase" id="RU362125"/>
    </source>
</evidence>
<dbReference type="FunFam" id="2.40.110.10:FF:000031">
    <property type="entry name" value="Acyl-CoA dehydrogenase, putative"/>
    <property type="match status" value="1"/>
</dbReference>
<dbReference type="Proteomes" id="UP000232693">
    <property type="component" value="Chromosome"/>
</dbReference>
<dbReference type="EMBL" id="CP025120">
    <property type="protein sequence ID" value="AUD78923.1"/>
    <property type="molecule type" value="Genomic_DNA"/>
</dbReference>
<dbReference type="InterPro" id="IPR009100">
    <property type="entry name" value="AcylCoA_DH/oxidase_NM_dom_sf"/>
</dbReference>
<keyword evidence="16" id="KW-1185">Reference proteome</keyword>
<feature type="domain" description="Acyl-CoA dehydrogenase/oxidase N-terminal" evidence="13">
    <location>
        <begin position="40"/>
        <end position="157"/>
    </location>
</feature>
<dbReference type="SUPFAM" id="SSF47203">
    <property type="entry name" value="Acyl-CoA dehydrogenase C-terminal domain-like"/>
    <property type="match status" value="1"/>
</dbReference>
<dbReference type="Gene3D" id="1.20.140.10">
    <property type="entry name" value="Butyryl-CoA Dehydrogenase, subunit A, domain 3"/>
    <property type="match status" value="1"/>
</dbReference>
<evidence type="ECO:0000256" key="9">
    <source>
        <dbReference type="ARBA" id="ARBA00069043"/>
    </source>
</evidence>
<evidence type="ECO:0000256" key="6">
    <source>
        <dbReference type="ARBA" id="ARBA00051388"/>
    </source>
</evidence>
<keyword evidence="4 10" id="KW-0274">FAD</keyword>
<protein>
    <recommendedName>
        <fullName evidence="9">3-methylmercaptopropionyl-CoA dehydrogenase</fullName>
        <ecNumber evidence="8">1.3.99.41</ecNumber>
    </recommendedName>
</protein>
<dbReference type="InterPro" id="IPR006091">
    <property type="entry name" value="Acyl-CoA_Oxase/DH_mid-dom"/>
</dbReference>
<dbReference type="EC" id="1.3.99.41" evidence="8"/>
<reference evidence="15 16" key="1">
    <citation type="submission" date="2017-12" db="EMBL/GenBank/DDBJ databases">
        <title>Kangiella profundi FT102 completed genome.</title>
        <authorList>
            <person name="Xu J."/>
            <person name="Wang J."/>
            <person name="Lu Y."/>
        </authorList>
    </citation>
    <scope>NUCLEOTIDE SEQUENCE [LARGE SCALE GENOMIC DNA]</scope>
    <source>
        <strain evidence="15 16">FT102</strain>
    </source>
</reference>
<comment type="catalytic activity">
    <reaction evidence="6">
        <text>3-(methylsulfanyl)propanoyl-CoA + oxidized [electron-transfer flavoprotein] + H(+) = 3-(methylsulfanyl)acryloyl-CoA + reduced [electron-transfer flavoprotein]</text>
        <dbReference type="Rhea" id="RHEA:52612"/>
        <dbReference type="Rhea" id="RHEA-COMP:10685"/>
        <dbReference type="Rhea" id="RHEA-COMP:10686"/>
        <dbReference type="ChEBI" id="CHEBI:15378"/>
        <dbReference type="ChEBI" id="CHEBI:57692"/>
        <dbReference type="ChEBI" id="CHEBI:58307"/>
        <dbReference type="ChEBI" id="CHEBI:82815"/>
        <dbReference type="ChEBI" id="CHEBI:84994"/>
        <dbReference type="EC" id="1.3.99.41"/>
    </reaction>
    <physiologicalReaction direction="left-to-right" evidence="6">
        <dbReference type="Rhea" id="RHEA:52613"/>
    </physiologicalReaction>
</comment>
<dbReference type="Pfam" id="PF00441">
    <property type="entry name" value="Acyl-CoA_dh_1"/>
    <property type="match status" value="1"/>
</dbReference>
<dbReference type="Pfam" id="PF02770">
    <property type="entry name" value="Acyl-CoA_dh_M"/>
    <property type="match status" value="1"/>
</dbReference>
<dbReference type="PANTHER" id="PTHR42803">
    <property type="entry name" value="ACYL-COA DEHYDROGENASE"/>
    <property type="match status" value="1"/>
</dbReference>
<feature type="domain" description="Acyl-CoA oxidase/dehydrogenase middle" evidence="12">
    <location>
        <begin position="161"/>
        <end position="271"/>
    </location>
</feature>
<comment type="function">
    <text evidence="7">Involved in the assimilation of dimethylsulphoniopropionate (DMSP), an important compound in the fixation of carbon in marine phytoplankton, by mediating the conversion of 3-(methylthio)propanoyl-CoA (MMPA-CoA) to 3-(methylthio)acryloyl-CoA (MTA-CoA).</text>
</comment>
<accession>A0A2K9AR76</accession>
<evidence type="ECO:0000256" key="2">
    <source>
        <dbReference type="ARBA" id="ARBA00009347"/>
    </source>
</evidence>
<evidence type="ECO:0000259" key="12">
    <source>
        <dbReference type="Pfam" id="PF02770"/>
    </source>
</evidence>
<feature type="domain" description="Acyl-CoA dehydrogenase/oxidase C-terminal" evidence="11">
    <location>
        <begin position="282"/>
        <end position="447"/>
    </location>
</feature>
<evidence type="ECO:0000313" key="16">
    <source>
        <dbReference type="Proteomes" id="UP000232693"/>
    </source>
</evidence>
<evidence type="ECO:0000259" key="14">
    <source>
        <dbReference type="Pfam" id="PF12806"/>
    </source>
</evidence>
<keyword evidence="3 10" id="KW-0285">Flavoprotein</keyword>
<dbReference type="InterPro" id="IPR013786">
    <property type="entry name" value="AcylCoA_DH/ox_N"/>
</dbReference>
<keyword evidence="5 10" id="KW-0560">Oxidoreductase</keyword>